<comment type="caution">
    <text evidence="1">The sequence shown here is derived from an EMBL/GenBank/DDBJ whole genome shotgun (WGS) entry which is preliminary data.</text>
</comment>
<reference evidence="1 2" key="1">
    <citation type="submission" date="2020-08" db="EMBL/GenBank/DDBJ databases">
        <title>Sequencing the genomes of 1000 actinobacteria strains.</title>
        <authorList>
            <person name="Klenk H.-P."/>
        </authorList>
    </citation>
    <scope>NUCLEOTIDE SEQUENCE [LARGE SCALE GENOMIC DNA]</scope>
    <source>
        <strain evidence="1 2">DSM 24947</strain>
    </source>
</reference>
<gene>
    <name evidence="1" type="ORF">BKA24_002126</name>
</gene>
<evidence type="ECO:0000313" key="2">
    <source>
        <dbReference type="Proteomes" id="UP000573729"/>
    </source>
</evidence>
<name>A0A7W7FIT4_9MICO</name>
<dbReference type="Proteomes" id="UP000573729">
    <property type="component" value="Unassembled WGS sequence"/>
</dbReference>
<dbReference type="AlphaFoldDB" id="A0A7W7FIT4"/>
<dbReference type="EMBL" id="JACHMD010000001">
    <property type="protein sequence ID" value="MBB4667417.1"/>
    <property type="molecule type" value="Genomic_DNA"/>
</dbReference>
<evidence type="ECO:0000313" key="1">
    <source>
        <dbReference type="EMBL" id="MBB4667417.1"/>
    </source>
</evidence>
<accession>A0A7W7FIT4</accession>
<keyword evidence="2" id="KW-1185">Reference proteome</keyword>
<protein>
    <submittedName>
        <fullName evidence="1">Uncharacterized protein</fullName>
    </submittedName>
</protein>
<dbReference type="RefSeq" id="WP_184217861.1">
    <property type="nucleotide sequence ID" value="NZ_JACHMD010000001.1"/>
</dbReference>
<organism evidence="1 2">
    <name type="scientific">Microbacterium marinum</name>
    <dbReference type="NCBI Taxonomy" id="421115"/>
    <lineage>
        <taxon>Bacteria</taxon>
        <taxon>Bacillati</taxon>
        <taxon>Actinomycetota</taxon>
        <taxon>Actinomycetes</taxon>
        <taxon>Micrococcales</taxon>
        <taxon>Microbacteriaceae</taxon>
        <taxon>Microbacterium</taxon>
    </lineage>
</organism>
<sequence length="62" mass="6916">MTVSSAQSSVAAAAILQDARFVLRTAHAVVRNEERHEHVPVMALTPILSLITHETRRWVNRA</sequence>
<proteinExistence type="predicted"/>